<comment type="caution">
    <text evidence="2">The sequence shown here is derived from an EMBL/GenBank/DDBJ whole genome shotgun (WGS) entry which is preliminary data.</text>
</comment>
<feature type="domain" description="Pyridoxamine 5'-phosphate oxidase N-terminal" evidence="1">
    <location>
        <begin position="17"/>
        <end position="142"/>
    </location>
</feature>
<dbReference type="InterPro" id="IPR012349">
    <property type="entry name" value="Split_barrel_FMN-bd"/>
</dbReference>
<sequence length="161" mass="17233">MPRPDPFQPADDAARTKARRLIVEARFAALAALRPETGGPTVTRVALATALDGAPVTLISALATHFAALQSNPACALLVGEPGDKGDPLTHPRLTLHCTARFLDPSGPEHAALRTHYLEQRPKAALYIDFGDFRLVRFTVQDGLLNGGFGKAYRLAPDDLA</sequence>
<dbReference type="PIRSF" id="PIRSF004633">
    <property type="entry name" value="UCP_PLP_oxd"/>
    <property type="match status" value="1"/>
</dbReference>
<reference evidence="2" key="1">
    <citation type="submission" date="2022-07" db="EMBL/GenBank/DDBJ databases">
        <authorList>
            <person name="Otstavnykh N."/>
            <person name="Isaeva M."/>
            <person name="Bystritskaya E."/>
        </authorList>
    </citation>
    <scope>NUCLEOTIDE SEQUENCE</scope>
    <source>
        <strain evidence="2">KCTC 52189</strain>
    </source>
</reference>
<dbReference type="EMBL" id="JANHAX010000006">
    <property type="protein sequence ID" value="MDQ2091664.1"/>
    <property type="molecule type" value="Genomic_DNA"/>
</dbReference>
<accession>A0AAE3WFG8</accession>
<dbReference type="RefSeq" id="WP_306736963.1">
    <property type="nucleotide sequence ID" value="NZ_JANHAX010000006.1"/>
</dbReference>
<protein>
    <submittedName>
        <fullName evidence="2">Pyridoxamine 5'-phosphate oxidase family protein</fullName>
    </submittedName>
</protein>
<gene>
    <name evidence="2" type="ORF">NO357_17320</name>
</gene>
<evidence type="ECO:0000313" key="3">
    <source>
        <dbReference type="Proteomes" id="UP001226762"/>
    </source>
</evidence>
<dbReference type="Pfam" id="PF01243">
    <property type="entry name" value="PNPOx_N"/>
    <property type="match status" value="1"/>
</dbReference>
<proteinExistence type="predicted"/>
<evidence type="ECO:0000313" key="2">
    <source>
        <dbReference type="EMBL" id="MDQ2091664.1"/>
    </source>
</evidence>
<dbReference type="Gene3D" id="2.30.110.10">
    <property type="entry name" value="Electron Transport, Fmn-binding Protein, Chain A"/>
    <property type="match status" value="1"/>
</dbReference>
<organism evidence="2 3">
    <name type="scientific">Marimonas arenosa</name>
    <dbReference type="NCBI Taxonomy" id="1795305"/>
    <lineage>
        <taxon>Bacteria</taxon>
        <taxon>Pseudomonadati</taxon>
        <taxon>Pseudomonadota</taxon>
        <taxon>Alphaproteobacteria</taxon>
        <taxon>Rhodobacterales</taxon>
        <taxon>Paracoccaceae</taxon>
        <taxon>Marimonas</taxon>
    </lineage>
</organism>
<dbReference type="SUPFAM" id="SSF50475">
    <property type="entry name" value="FMN-binding split barrel"/>
    <property type="match status" value="1"/>
</dbReference>
<reference evidence="2" key="2">
    <citation type="submission" date="2023-02" db="EMBL/GenBank/DDBJ databases">
        <title>'Rhodoalgimonas zhirmunskyi' gen. nov., isolated from a red alga.</title>
        <authorList>
            <person name="Nedashkovskaya O.I."/>
            <person name="Otstavnykh N.Y."/>
            <person name="Bystritskaya E.P."/>
            <person name="Balabanova L.A."/>
            <person name="Isaeva M.P."/>
        </authorList>
    </citation>
    <scope>NUCLEOTIDE SEQUENCE</scope>
    <source>
        <strain evidence="2">KCTC 52189</strain>
    </source>
</reference>
<name>A0AAE3WFG8_9RHOB</name>
<dbReference type="InterPro" id="IPR014419">
    <property type="entry name" value="HutZ"/>
</dbReference>
<evidence type="ECO:0000259" key="1">
    <source>
        <dbReference type="Pfam" id="PF01243"/>
    </source>
</evidence>
<dbReference type="AlphaFoldDB" id="A0AAE3WFG8"/>
<dbReference type="InterPro" id="IPR011576">
    <property type="entry name" value="Pyridox_Oxase_N"/>
</dbReference>
<dbReference type="Proteomes" id="UP001226762">
    <property type="component" value="Unassembled WGS sequence"/>
</dbReference>
<keyword evidence="3" id="KW-1185">Reference proteome</keyword>